<dbReference type="AlphaFoldDB" id="A0A9X1ZSS3"/>
<reference evidence="1" key="1">
    <citation type="submission" date="2022-01" db="EMBL/GenBank/DDBJ databases">
        <title>Genome sequencing of Zunongwangia sp. M21534 genome.</title>
        <authorList>
            <person name="Chen Y."/>
            <person name="Dong C."/>
            <person name="Shao Z."/>
        </authorList>
    </citation>
    <scope>NUCLEOTIDE SEQUENCE</scope>
    <source>
        <strain evidence="1">MCCC M21534</strain>
    </source>
</reference>
<dbReference type="RefSeq" id="WP_249603056.1">
    <property type="nucleotide sequence ID" value="NZ_JAKHSK010000038.1"/>
</dbReference>
<comment type="caution">
    <text evidence="1">The sequence shown here is derived from an EMBL/GenBank/DDBJ whole genome shotgun (WGS) entry which is preliminary data.</text>
</comment>
<accession>A0A9X1ZSS3</accession>
<evidence type="ECO:0000313" key="2">
    <source>
        <dbReference type="Proteomes" id="UP001139521"/>
    </source>
</evidence>
<sequence>MEIEEEKLDHPVWYSLQEEHRELSAEYDNIRFYKPKYCPFGEFIEQDKTTTGINEYSLLT</sequence>
<gene>
    <name evidence="1" type="ORF">L1967_18865</name>
</gene>
<dbReference type="Gene3D" id="3.40.630.30">
    <property type="match status" value="1"/>
</dbReference>
<protein>
    <submittedName>
        <fullName evidence="1">Uncharacterized protein</fullName>
    </submittedName>
</protein>
<proteinExistence type="predicted"/>
<dbReference type="Proteomes" id="UP001139521">
    <property type="component" value="Unassembled WGS sequence"/>
</dbReference>
<keyword evidence="2" id="KW-1185">Reference proteome</keyword>
<organism evidence="1 2">
    <name type="scientific">Zunongwangia pacifica</name>
    <dbReference type="NCBI Taxonomy" id="2911062"/>
    <lineage>
        <taxon>Bacteria</taxon>
        <taxon>Pseudomonadati</taxon>
        <taxon>Bacteroidota</taxon>
        <taxon>Flavobacteriia</taxon>
        <taxon>Flavobacteriales</taxon>
        <taxon>Flavobacteriaceae</taxon>
        <taxon>Zunongwangia</taxon>
    </lineage>
</organism>
<dbReference type="EMBL" id="JAKHSK010000038">
    <property type="protein sequence ID" value="MCL6220357.1"/>
    <property type="molecule type" value="Genomic_DNA"/>
</dbReference>
<name>A0A9X1ZSS3_9FLAO</name>
<evidence type="ECO:0000313" key="1">
    <source>
        <dbReference type="EMBL" id="MCL6220357.1"/>
    </source>
</evidence>